<dbReference type="InterPro" id="IPR036322">
    <property type="entry name" value="WD40_repeat_dom_sf"/>
</dbReference>
<dbReference type="SUPFAM" id="SSF50978">
    <property type="entry name" value="WD40 repeat-like"/>
    <property type="match status" value="1"/>
</dbReference>
<dbReference type="InterPro" id="IPR019775">
    <property type="entry name" value="WD40_repeat_CS"/>
</dbReference>
<dbReference type="STRING" id="86259.A0A4Z1NK58"/>
<dbReference type="InterPro" id="IPR015943">
    <property type="entry name" value="WD40/YVTN_repeat-like_dom_sf"/>
</dbReference>
<name>A0A4Z1NK58_9PEZI</name>
<protein>
    <submittedName>
        <fullName evidence="5">WD40 repeat-like protein</fullName>
    </submittedName>
</protein>
<keyword evidence="1 3" id="KW-0853">WD repeat</keyword>
<feature type="compositionally biased region" description="Polar residues" evidence="4">
    <location>
        <begin position="16"/>
        <end position="31"/>
    </location>
</feature>
<feature type="region of interest" description="Disordered" evidence="4">
    <location>
        <begin position="502"/>
        <end position="544"/>
    </location>
</feature>
<dbReference type="AlphaFoldDB" id="A0A4Z1NK58"/>
<evidence type="ECO:0000256" key="2">
    <source>
        <dbReference type="ARBA" id="ARBA00022737"/>
    </source>
</evidence>
<feature type="region of interest" description="Disordered" evidence="4">
    <location>
        <begin position="1"/>
        <end position="103"/>
    </location>
</feature>
<dbReference type="Proteomes" id="UP000298493">
    <property type="component" value="Unassembled WGS sequence"/>
</dbReference>
<dbReference type="OrthoDB" id="10264376at2759"/>
<evidence type="ECO:0000256" key="4">
    <source>
        <dbReference type="SAM" id="MobiDB-lite"/>
    </source>
</evidence>
<dbReference type="GO" id="GO:0005634">
    <property type="term" value="C:nucleus"/>
    <property type="evidence" value="ECO:0007669"/>
    <property type="project" value="TreeGrafter"/>
</dbReference>
<evidence type="ECO:0000256" key="1">
    <source>
        <dbReference type="ARBA" id="ARBA00022574"/>
    </source>
</evidence>
<dbReference type="Pfam" id="PF00400">
    <property type="entry name" value="WD40"/>
    <property type="match status" value="3"/>
</dbReference>
<dbReference type="EMBL" id="SNSC02000019">
    <property type="protein sequence ID" value="TID16141.1"/>
    <property type="molecule type" value="Genomic_DNA"/>
</dbReference>
<gene>
    <name evidence="5" type="ORF">E6O75_ATG09199</name>
</gene>
<feature type="region of interest" description="Disordered" evidence="4">
    <location>
        <begin position="572"/>
        <end position="594"/>
    </location>
</feature>
<feature type="region of interest" description="Disordered" evidence="4">
    <location>
        <begin position="454"/>
        <end position="478"/>
    </location>
</feature>
<feature type="compositionally biased region" description="Polar residues" evidence="4">
    <location>
        <begin position="43"/>
        <end position="54"/>
    </location>
</feature>
<feature type="repeat" description="WD" evidence="3">
    <location>
        <begin position="101"/>
        <end position="142"/>
    </location>
</feature>
<keyword evidence="6" id="KW-1185">Reference proteome</keyword>
<sequence length="594" mass="64921">MDQDPNEEEALRALLGTSSFGKQSRAANTEAQIELTKRKPVANNITLSYASSDEGSGRAEDEKDNEDEDEEDDDEDEDEEDDDEDEDEEDDEFPVSHEIVLKTHERPVTSLTVDRSGARLVSGSTDCSFKMHDFSSMTPTTLRAFRSVDPSETKTSASSEAHPIHQVTFNPNSASQMLVINALPQAKIFSRDGEMLIEFVKGDPYLRDMHNTKGHVSEVTCGAWHPTDRNLCVTGGTDSTLRIWDVNNKRAQKEVIVFKSKVLGTAGRSRITAVAWGAPAQGGSNLLVAAALDGTLVMYSGEGPHHRPAAEVRDAHTRDTWTSGVAISRDGNLVASRGGDDTVKLWDTRKFKQPIATQSYPSISSQYPTANIQFSPSSANIIMGSETGHLHILNPAKLEPEQSPLVTPGSPLINVLWHESLNQIITGSANGEIHVLYNPKTSSGGAKLVMSKAPKRRHIDDDPTRTMDLSQGISGDSIMTPGGILTNSNQSSFASRHPTIGLTASGKSRDPRRPHIPFTGPFSKNGPATEEHIRSSIPLSSMRDEDPREALLKYADKSKKDPIFTAAWKDTQPVTQYAEISDDEEAPDAKKQKR</sequence>
<dbReference type="PROSITE" id="PS00678">
    <property type="entry name" value="WD_REPEATS_1"/>
    <property type="match status" value="1"/>
</dbReference>
<evidence type="ECO:0000313" key="6">
    <source>
        <dbReference type="Proteomes" id="UP000298493"/>
    </source>
</evidence>
<dbReference type="GO" id="GO:0035861">
    <property type="term" value="C:site of double-strand break"/>
    <property type="evidence" value="ECO:0007669"/>
    <property type="project" value="TreeGrafter"/>
</dbReference>
<dbReference type="PANTHER" id="PTHR16017">
    <property type="entry name" value="GASTRULATION DEFECTIVE PROTEIN 1-RELATED"/>
    <property type="match status" value="1"/>
</dbReference>
<keyword evidence="2" id="KW-0677">Repeat</keyword>
<evidence type="ECO:0000256" key="3">
    <source>
        <dbReference type="PROSITE-ProRule" id="PRU00221"/>
    </source>
</evidence>
<dbReference type="PROSITE" id="PS50294">
    <property type="entry name" value="WD_REPEATS_REGION"/>
    <property type="match status" value="1"/>
</dbReference>
<dbReference type="PANTHER" id="PTHR16017:SF0">
    <property type="entry name" value="WD REPEAT-CONTAINING PROTEIN 70"/>
    <property type="match status" value="1"/>
</dbReference>
<dbReference type="SMART" id="SM00320">
    <property type="entry name" value="WD40"/>
    <property type="match status" value="5"/>
</dbReference>
<feature type="repeat" description="WD" evidence="3">
    <location>
        <begin position="212"/>
        <end position="254"/>
    </location>
</feature>
<dbReference type="Gene3D" id="2.130.10.10">
    <property type="entry name" value="YVTN repeat-like/Quinoprotein amine dehydrogenase"/>
    <property type="match status" value="2"/>
</dbReference>
<dbReference type="InterPro" id="IPR001680">
    <property type="entry name" value="WD40_rpt"/>
</dbReference>
<organism evidence="5 6">
    <name type="scientific">Venturia nashicola</name>
    <dbReference type="NCBI Taxonomy" id="86259"/>
    <lineage>
        <taxon>Eukaryota</taxon>
        <taxon>Fungi</taxon>
        <taxon>Dikarya</taxon>
        <taxon>Ascomycota</taxon>
        <taxon>Pezizomycotina</taxon>
        <taxon>Dothideomycetes</taxon>
        <taxon>Pleosporomycetidae</taxon>
        <taxon>Venturiales</taxon>
        <taxon>Venturiaceae</taxon>
        <taxon>Venturia</taxon>
    </lineage>
</organism>
<dbReference type="PROSITE" id="PS50082">
    <property type="entry name" value="WD_REPEATS_2"/>
    <property type="match status" value="3"/>
</dbReference>
<feature type="repeat" description="WD" evidence="3">
    <location>
        <begin position="325"/>
        <end position="349"/>
    </location>
</feature>
<reference evidence="5 6" key="1">
    <citation type="submission" date="2019-04" db="EMBL/GenBank/DDBJ databases">
        <title>High contiguity whole genome sequence and gene annotation resource for two Venturia nashicola isolates.</title>
        <authorList>
            <person name="Prokchorchik M."/>
            <person name="Won K."/>
            <person name="Lee Y."/>
            <person name="Choi E.D."/>
            <person name="Segonzac C."/>
            <person name="Sohn K.H."/>
        </authorList>
    </citation>
    <scope>NUCLEOTIDE SEQUENCE [LARGE SCALE GENOMIC DNA]</scope>
    <source>
        <strain evidence="5 6">PRI2</strain>
    </source>
</reference>
<evidence type="ECO:0000313" key="5">
    <source>
        <dbReference type="EMBL" id="TID16141.1"/>
    </source>
</evidence>
<comment type="caution">
    <text evidence="5">The sequence shown here is derived from an EMBL/GenBank/DDBJ whole genome shotgun (WGS) entry which is preliminary data.</text>
</comment>
<accession>A0A4Z1NK58</accession>
<dbReference type="InterPro" id="IPR051858">
    <property type="entry name" value="WD_repeat_GAD-1"/>
</dbReference>
<feature type="compositionally biased region" description="Acidic residues" evidence="4">
    <location>
        <begin position="62"/>
        <end position="93"/>
    </location>
</feature>
<proteinExistence type="predicted"/>